<dbReference type="EMBL" id="JAMYWD010000010">
    <property type="protein sequence ID" value="KAJ4958487.1"/>
    <property type="molecule type" value="Genomic_DNA"/>
</dbReference>
<evidence type="ECO:0000256" key="2">
    <source>
        <dbReference type="PROSITE-ProRule" id="PRU00708"/>
    </source>
</evidence>
<proteinExistence type="predicted"/>
<name>A0A9Q0K0P5_9MAGN</name>
<dbReference type="InterPro" id="IPR011990">
    <property type="entry name" value="TPR-like_helical_dom_sf"/>
</dbReference>
<dbReference type="Gene3D" id="1.25.40.10">
    <property type="entry name" value="Tetratricopeptide repeat domain"/>
    <property type="match status" value="1"/>
</dbReference>
<dbReference type="Proteomes" id="UP001141806">
    <property type="component" value="Unassembled WGS sequence"/>
</dbReference>
<sequence length="162" mass="18335">MAVNTKRLTSLYLEKILKTQKNLSKPSPSRIWKEFGPESQGFDYDGSSTLNLSHPILRILESCNGTIGVFNQILSLLLVFGLFQQSLAAGRVIRKLCSSPSLVHVVSIFSHLDDPDAFICNTILRTYVNLNDTDSAIDFYYRHMIRKCVLPNHYTFPLLAKI</sequence>
<evidence type="ECO:0000313" key="3">
    <source>
        <dbReference type="EMBL" id="KAJ4958487.1"/>
    </source>
</evidence>
<accession>A0A9Q0K0P5</accession>
<dbReference type="InterPro" id="IPR002885">
    <property type="entry name" value="PPR_rpt"/>
</dbReference>
<keyword evidence="1" id="KW-0677">Repeat</keyword>
<comment type="caution">
    <text evidence="3">The sequence shown here is derived from an EMBL/GenBank/DDBJ whole genome shotgun (WGS) entry which is preliminary data.</text>
</comment>
<dbReference type="AlphaFoldDB" id="A0A9Q0K0P5"/>
<organism evidence="3 4">
    <name type="scientific">Protea cynaroides</name>
    <dbReference type="NCBI Taxonomy" id="273540"/>
    <lineage>
        <taxon>Eukaryota</taxon>
        <taxon>Viridiplantae</taxon>
        <taxon>Streptophyta</taxon>
        <taxon>Embryophyta</taxon>
        <taxon>Tracheophyta</taxon>
        <taxon>Spermatophyta</taxon>
        <taxon>Magnoliopsida</taxon>
        <taxon>Proteales</taxon>
        <taxon>Proteaceae</taxon>
        <taxon>Protea</taxon>
    </lineage>
</organism>
<dbReference type="OrthoDB" id="185373at2759"/>
<reference evidence="3" key="1">
    <citation type="journal article" date="2023" name="Plant J.">
        <title>The genome of the king protea, Protea cynaroides.</title>
        <authorList>
            <person name="Chang J."/>
            <person name="Duong T.A."/>
            <person name="Schoeman C."/>
            <person name="Ma X."/>
            <person name="Roodt D."/>
            <person name="Barker N."/>
            <person name="Li Z."/>
            <person name="Van de Peer Y."/>
            <person name="Mizrachi E."/>
        </authorList>
    </citation>
    <scope>NUCLEOTIDE SEQUENCE</scope>
    <source>
        <tissue evidence="3">Young leaves</tissue>
    </source>
</reference>
<feature type="repeat" description="PPR" evidence="2">
    <location>
        <begin position="116"/>
        <end position="151"/>
    </location>
</feature>
<dbReference type="PROSITE" id="PS51375">
    <property type="entry name" value="PPR"/>
    <property type="match status" value="1"/>
</dbReference>
<gene>
    <name evidence="3" type="ORF">NE237_025598</name>
</gene>
<evidence type="ECO:0000313" key="4">
    <source>
        <dbReference type="Proteomes" id="UP001141806"/>
    </source>
</evidence>
<dbReference type="NCBIfam" id="TIGR00756">
    <property type="entry name" value="PPR"/>
    <property type="match status" value="1"/>
</dbReference>
<evidence type="ECO:0000256" key="1">
    <source>
        <dbReference type="ARBA" id="ARBA00022737"/>
    </source>
</evidence>
<protein>
    <recommendedName>
        <fullName evidence="5">Pentatricopeptide repeat-containing protein</fullName>
    </recommendedName>
</protein>
<keyword evidence="4" id="KW-1185">Reference proteome</keyword>
<evidence type="ECO:0008006" key="5">
    <source>
        <dbReference type="Google" id="ProtNLM"/>
    </source>
</evidence>